<comment type="caution">
    <text evidence="6">The sequence shown here is derived from an EMBL/GenBank/DDBJ whole genome shotgun (WGS) entry which is preliminary data.</text>
</comment>
<name>A0A7K0K3Q7_9ACTO</name>
<organism evidence="6 7">
    <name type="scientific">Mobiluncus porci</name>
    <dbReference type="NCBI Taxonomy" id="2652278"/>
    <lineage>
        <taxon>Bacteria</taxon>
        <taxon>Bacillati</taxon>
        <taxon>Actinomycetota</taxon>
        <taxon>Actinomycetes</taxon>
        <taxon>Actinomycetales</taxon>
        <taxon>Actinomycetaceae</taxon>
        <taxon>Mobiluncus</taxon>
    </lineage>
</organism>
<evidence type="ECO:0000256" key="2">
    <source>
        <dbReference type="ARBA" id="ARBA00022723"/>
    </source>
</evidence>
<proteinExistence type="predicted"/>
<dbReference type="InterPro" id="IPR029060">
    <property type="entry name" value="PIN-like_dom_sf"/>
</dbReference>
<evidence type="ECO:0000313" key="7">
    <source>
        <dbReference type="Proteomes" id="UP000442535"/>
    </source>
</evidence>
<dbReference type="InterPro" id="IPR002716">
    <property type="entry name" value="PIN_dom"/>
</dbReference>
<keyword evidence="1" id="KW-0540">Nuclease</keyword>
<feature type="domain" description="PIN" evidence="5">
    <location>
        <begin position="5"/>
        <end position="121"/>
    </location>
</feature>
<dbReference type="Pfam" id="PF01850">
    <property type="entry name" value="PIN"/>
    <property type="match status" value="1"/>
</dbReference>
<dbReference type="GO" id="GO:0016787">
    <property type="term" value="F:hydrolase activity"/>
    <property type="evidence" value="ECO:0007669"/>
    <property type="project" value="UniProtKB-KW"/>
</dbReference>
<keyword evidence="2" id="KW-0479">Metal-binding</keyword>
<evidence type="ECO:0000256" key="1">
    <source>
        <dbReference type="ARBA" id="ARBA00022722"/>
    </source>
</evidence>
<dbReference type="InterPro" id="IPR041705">
    <property type="entry name" value="PIN_Sll0205"/>
</dbReference>
<keyword evidence="7" id="KW-1185">Reference proteome</keyword>
<dbReference type="AlphaFoldDB" id="A0A7K0K3Q7"/>
<evidence type="ECO:0000256" key="3">
    <source>
        <dbReference type="ARBA" id="ARBA00022801"/>
    </source>
</evidence>
<sequence>MGMRMLLDTNVFIWMMTQPDKLSHTARTLMEDPDNERLVSAISAYEISQKTHYKKMEIPGFPVDWESWLERFNVTILPLTDDHGITAGTLEWDNRDPFDRMLVAQAYLEQIPFVTADKRILSLPLLQRINAAG</sequence>
<dbReference type="InterPro" id="IPR052919">
    <property type="entry name" value="TA_system_RNase"/>
</dbReference>
<dbReference type="Gene3D" id="3.40.50.1010">
    <property type="entry name" value="5'-nuclease"/>
    <property type="match status" value="1"/>
</dbReference>
<dbReference type="SUPFAM" id="SSF88723">
    <property type="entry name" value="PIN domain-like"/>
    <property type="match status" value="1"/>
</dbReference>
<evidence type="ECO:0000259" key="5">
    <source>
        <dbReference type="Pfam" id="PF01850"/>
    </source>
</evidence>
<evidence type="ECO:0000256" key="4">
    <source>
        <dbReference type="ARBA" id="ARBA00022842"/>
    </source>
</evidence>
<keyword evidence="3" id="KW-0378">Hydrolase</keyword>
<protein>
    <submittedName>
        <fullName evidence="6">Type II toxin-antitoxin system VapC family toxin</fullName>
    </submittedName>
</protein>
<dbReference type="PANTHER" id="PTHR36173">
    <property type="entry name" value="RIBONUCLEASE VAPC16-RELATED"/>
    <property type="match status" value="1"/>
</dbReference>
<dbReference type="Proteomes" id="UP000442535">
    <property type="component" value="Unassembled WGS sequence"/>
</dbReference>
<accession>A0A7K0K3Q7</accession>
<dbReference type="CDD" id="cd09872">
    <property type="entry name" value="PIN_Sll0205-like"/>
    <property type="match status" value="1"/>
</dbReference>
<keyword evidence="4" id="KW-0460">Magnesium</keyword>
<reference evidence="6 7" key="1">
    <citation type="submission" date="2019-08" db="EMBL/GenBank/DDBJ databases">
        <title>In-depth cultivation of the pig gut microbiome towards novel bacterial diversity and tailored functional studies.</title>
        <authorList>
            <person name="Wylensek D."/>
            <person name="Hitch T.C.A."/>
            <person name="Clavel T."/>
        </authorList>
    </citation>
    <scope>NUCLEOTIDE SEQUENCE [LARGE SCALE GENOMIC DNA]</scope>
    <source>
        <strain evidence="6 7">RF-GAM-744-WT-7</strain>
    </source>
</reference>
<dbReference type="EMBL" id="VUMY01000012">
    <property type="protein sequence ID" value="MST50069.1"/>
    <property type="molecule type" value="Genomic_DNA"/>
</dbReference>
<dbReference type="GO" id="GO:0004518">
    <property type="term" value="F:nuclease activity"/>
    <property type="evidence" value="ECO:0007669"/>
    <property type="project" value="UniProtKB-KW"/>
</dbReference>
<dbReference type="GO" id="GO:0046872">
    <property type="term" value="F:metal ion binding"/>
    <property type="evidence" value="ECO:0007669"/>
    <property type="project" value="UniProtKB-KW"/>
</dbReference>
<gene>
    <name evidence="6" type="ORF">FYJ63_07455</name>
</gene>
<evidence type="ECO:0000313" key="6">
    <source>
        <dbReference type="EMBL" id="MST50069.1"/>
    </source>
</evidence>